<name>A0A176YDX2_9BRAD</name>
<dbReference type="EMBL" id="LUUB01000083">
    <property type="protein sequence ID" value="OAF04718.1"/>
    <property type="molecule type" value="Genomic_DNA"/>
</dbReference>
<protein>
    <submittedName>
        <fullName evidence="1">Uncharacterized protein</fullName>
    </submittedName>
</protein>
<dbReference type="Proteomes" id="UP000076959">
    <property type="component" value="Unassembled WGS sequence"/>
</dbReference>
<keyword evidence="2" id="KW-1185">Reference proteome</keyword>
<gene>
    <name evidence="1" type="ORF">AYJ54_23970</name>
</gene>
<reference evidence="1 2" key="1">
    <citation type="submission" date="2016-03" db="EMBL/GenBank/DDBJ databases">
        <title>Draft Genome Sequence of the Strain BR 10245 (Bradyrhizobium sp.) isolated from nodules of Centrolobium paraense.</title>
        <authorList>
            <person name="Simoes-Araujo J.L.Sr."/>
            <person name="Barauna A.C."/>
            <person name="Silva K."/>
            <person name="Zilli J.E."/>
        </authorList>
    </citation>
    <scope>NUCLEOTIDE SEQUENCE [LARGE SCALE GENOMIC DNA]</scope>
    <source>
        <strain evidence="1 2">BR 10245</strain>
    </source>
</reference>
<evidence type="ECO:0000313" key="1">
    <source>
        <dbReference type="EMBL" id="OAF04718.1"/>
    </source>
</evidence>
<evidence type="ECO:0000313" key="2">
    <source>
        <dbReference type="Proteomes" id="UP000076959"/>
    </source>
</evidence>
<accession>A0A176YDX2</accession>
<proteinExistence type="predicted"/>
<dbReference type="AlphaFoldDB" id="A0A176YDX2"/>
<comment type="caution">
    <text evidence="1">The sequence shown here is derived from an EMBL/GenBank/DDBJ whole genome shotgun (WGS) entry which is preliminary data.</text>
</comment>
<organism evidence="1 2">
    <name type="scientific">Bradyrhizobium centrolobii</name>
    <dbReference type="NCBI Taxonomy" id="1505087"/>
    <lineage>
        <taxon>Bacteria</taxon>
        <taxon>Pseudomonadati</taxon>
        <taxon>Pseudomonadota</taxon>
        <taxon>Alphaproteobacteria</taxon>
        <taxon>Hyphomicrobiales</taxon>
        <taxon>Nitrobacteraceae</taxon>
        <taxon>Bradyrhizobium</taxon>
    </lineage>
</organism>
<sequence>MIAPRVLRDAETNQGVSLLKEVVPGALLGVSMRTAMPKILEDEVPKLPTLLQRNRSAFQTHIRSSGELL</sequence>